<dbReference type="Proteomes" id="UP001597018">
    <property type="component" value="Unassembled WGS sequence"/>
</dbReference>
<gene>
    <name evidence="1" type="ORF">ACFQ16_23895</name>
</gene>
<protein>
    <submittedName>
        <fullName evidence="1">Uncharacterized protein</fullName>
    </submittedName>
</protein>
<proteinExistence type="predicted"/>
<reference evidence="2" key="1">
    <citation type="journal article" date="2019" name="Int. J. Syst. Evol. Microbiol.">
        <title>The Global Catalogue of Microorganisms (GCM) 10K type strain sequencing project: providing services to taxonomists for standard genome sequencing and annotation.</title>
        <authorList>
            <consortium name="The Broad Institute Genomics Platform"/>
            <consortium name="The Broad Institute Genome Sequencing Center for Infectious Disease"/>
            <person name="Wu L."/>
            <person name="Ma J."/>
        </authorList>
    </citation>
    <scope>NUCLEOTIDE SEQUENCE [LARGE SCALE GENOMIC DNA]</scope>
    <source>
        <strain evidence="2">CCUG 56401</strain>
    </source>
</reference>
<evidence type="ECO:0000313" key="2">
    <source>
        <dbReference type="Proteomes" id="UP001597018"/>
    </source>
</evidence>
<organism evidence="1 2">
    <name type="scientific">Saccharopolyspora rosea</name>
    <dbReference type="NCBI Taxonomy" id="524884"/>
    <lineage>
        <taxon>Bacteria</taxon>
        <taxon>Bacillati</taxon>
        <taxon>Actinomycetota</taxon>
        <taxon>Actinomycetes</taxon>
        <taxon>Pseudonocardiales</taxon>
        <taxon>Pseudonocardiaceae</taxon>
        <taxon>Saccharopolyspora</taxon>
    </lineage>
</organism>
<dbReference type="EMBL" id="JBHTIW010000025">
    <property type="protein sequence ID" value="MFD0922801.1"/>
    <property type="molecule type" value="Genomic_DNA"/>
</dbReference>
<keyword evidence="2" id="KW-1185">Reference proteome</keyword>
<comment type="caution">
    <text evidence="1">The sequence shown here is derived from an EMBL/GenBank/DDBJ whole genome shotgun (WGS) entry which is preliminary data.</text>
</comment>
<evidence type="ECO:0000313" key="1">
    <source>
        <dbReference type="EMBL" id="MFD0922801.1"/>
    </source>
</evidence>
<dbReference type="RefSeq" id="WP_345601078.1">
    <property type="nucleotide sequence ID" value="NZ_BAABLT010000027.1"/>
</dbReference>
<dbReference type="Gene3D" id="3.40.50.720">
    <property type="entry name" value="NAD(P)-binding Rossmann-like Domain"/>
    <property type="match status" value="1"/>
</dbReference>
<sequence length="77" mass="8287">MDGLLAPQQNRNRVNDNSISVAEHAVMQILALVRNFLPAHNRVAAGGWNIADSAARAYDLEHGRRGGGSPRAASARR</sequence>
<name>A0ABW3FWF1_9PSEU</name>
<accession>A0ABW3FWF1</accession>